<feature type="transmembrane region" description="Helical" evidence="1">
    <location>
        <begin position="16"/>
        <end position="40"/>
    </location>
</feature>
<dbReference type="GO" id="GO:0004175">
    <property type="term" value="F:endopeptidase activity"/>
    <property type="evidence" value="ECO:0007669"/>
    <property type="project" value="UniProtKB-ARBA"/>
</dbReference>
<accession>A0A2N3HNY3</accession>
<dbReference type="GO" id="GO:0080120">
    <property type="term" value="P:CAAX-box protein maturation"/>
    <property type="evidence" value="ECO:0007669"/>
    <property type="project" value="UniProtKB-ARBA"/>
</dbReference>
<feature type="transmembrane region" description="Helical" evidence="1">
    <location>
        <begin position="140"/>
        <end position="160"/>
    </location>
</feature>
<keyword evidence="1" id="KW-0472">Membrane</keyword>
<name>A0A2N3HNY3_9FLAO</name>
<evidence type="ECO:0000313" key="3">
    <source>
        <dbReference type="EMBL" id="PKQ46647.1"/>
    </source>
</evidence>
<reference evidence="3 4" key="1">
    <citation type="submission" date="2017-12" db="EMBL/GenBank/DDBJ databases">
        <title>Confluentibacter flavum sp. nov., isolated from the saline lake.</title>
        <authorList>
            <person name="Yu L."/>
        </authorList>
    </citation>
    <scope>NUCLEOTIDE SEQUENCE [LARGE SCALE GENOMIC DNA]</scope>
    <source>
        <strain evidence="3 4">3B</strain>
    </source>
</reference>
<keyword evidence="1" id="KW-1133">Transmembrane helix</keyword>
<feature type="transmembrane region" description="Helical" evidence="1">
    <location>
        <begin position="108"/>
        <end position="128"/>
    </location>
</feature>
<dbReference type="EMBL" id="PJEO01000011">
    <property type="protein sequence ID" value="PKQ46647.1"/>
    <property type="molecule type" value="Genomic_DNA"/>
</dbReference>
<sequence>MYIEQAFKVLHEWWRYFIGLFIVILAVIAGQIPFAAAVFMKSYETGEDLQGLDNSTVMSLLEPNLNLFLMLLSFAVGLVALLFVAKFLHKQTVVQLTTARSKIDWKRFWFSFFLWGIISSGFIWFDYFMSPEDYVLNFKLVPFIILLLIVVIFIPLQTSFEEYLFRGYLMQGIGLVAKNRWVPLLVTSLAFGLLHIANPEVDKLGYSIMIFYIGTGLFLGIMTLMDDGMELSLGFHAANNFFAALLVSADWTALQTHSVLKDISEPSKDMLTEMVLPVFLVFPILLLIMSKKYGWKNWKDKLFGSILEPERETIKSIGNNDENTTNL</sequence>
<gene>
    <name evidence="3" type="ORF">CSW08_01995</name>
</gene>
<dbReference type="InterPro" id="IPR003675">
    <property type="entry name" value="Rce1/LyrA-like_dom"/>
</dbReference>
<feature type="transmembrane region" description="Helical" evidence="1">
    <location>
        <begin position="204"/>
        <end position="225"/>
    </location>
</feature>
<feature type="transmembrane region" description="Helical" evidence="1">
    <location>
        <begin position="67"/>
        <end position="88"/>
    </location>
</feature>
<keyword evidence="3" id="KW-0645">Protease</keyword>
<comment type="caution">
    <text evidence="3">The sequence shown here is derived from an EMBL/GenBank/DDBJ whole genome shotgun (WGS) entry which is preliminary data.</text>
</comment>
<keyword evidence="3" id="KW-0482">Metalloprotease</keyword>
<proteinExistence type="predicted"/>
<evidence type="ECO:0000259" key="2">
    <source>
        <dbReference type="Pfam" id="PF02517"/>
    </source>
</evidence>
<dbReference type="PANTHER" id="PTHR39430">
    <property type="entry name" value="MEMBRANE-ASSOCIATED PROTEASE-RELATED"/>
    <property type="match status" value="1"/>
</dbReference>
<feature type="transmembrane region" description="Helical" evidence="1">
    <location>
        <begin position="274"/>
        <end position="290"/>
    </location>
</feature>
<dbReference type="AlphaFoldDB" id="A0A2N3HNY3"/>
<keyword evidence="4" id="KW-1185">Reference proteome</keyword>
<evidence type="ECO:0000256" key="1">
    <source>
        <dbReference type="SAM" id="Phobius"/>
    </source>
</evidence>
<dbReference type="GO" id="GO:0006508">
    <property type="term" value="P:proteolysis"/>
    <property type="evidence" value="ECO:0007669"/>
    <property type="project" value="UniProtKB-KW"/>
</dbReference>
<dbReference type="Proteomes" id="UP000233435">
    <property type="component" value="Unassembled WGS sequence"/>
</dbReference>
<organism evidence="3 4">
    <name type="scientific">Confluentibacter flavum</name>
    <dbReference type="NCBI Taxonomy" id="1909700"/>
    <lineage>
        <taxon>Bacteria</taxon>
        <taxon>Pseudomonadati</taxon>
        <taxon>Bacteroidota</taxon>
        <taxon>Flavobacteriia</taxon>
        <taxon>Flavobacteriales</taxon>
        <taxon>Flavobacteriaceae</taxon>
        <taxon>Confluentibacter</taxon>
    </lineage>
</organism>
<feature type="domain" description="CAAX prenyl protease 2/Lysostaphin resistance protein A-like" evidence="2">
    <location>
        <begin position="143"/>
        <end position="242"/>
    </location>
</feature>
<dbReference type="PANTHER" id="PTHR39430:SF1">
    <property type="entry name" value="PROTEASE"/>
    <property type="match status" value="1"/>
</dbReference>
<keyword evidence="1" id="KW-0812">Transmembrane</keyword>
<evidence type="ECO:0000313" key="4">
    <source>
        <dbReference type="Proteomes" id="UP000233435"/>
    </source>
</evidence>
<feature type="transmembrane region" description="Helical" evidence="1">
    <location>
        <begin position="181"/>
        <end position="198"/>
    </location>
</feature>
<dbReference type="OrthoDB" id="2806188at2"/>
<dbReference type="RefSeq" id="WP_106658327.1">
    <property type="nucleotide sequence ID" value="NZ_PJEO01000011.1"/>
</dbReference>
<dbReference type="Pfam" id="PF02517">
    <property type="entry name" value="Rce1-like"/>
    <property type="match status" value="1"/>
</dbReference>
<protein>
    <submittedName>
        <fullName evidence="3">CPBP family intramembrane metalloprotease domain-containing protein</fullName>
    </submittedName>
</protein>
<dbReference type="GO" id="GO:0008237">
    <property type="term" value="F:metallopeptidase activity"/>
    <property type="evidence" value="ECO:0007669"/>
    <property type="project" value="UniProtKB-KW"/>
</dbReference>
<feature type="transmembrane region" description="Helical" evidence="1">
    <location>
        <begin position="237"/>
        <end position="254"/>
    </location>
</feature>
<keyword evidence="3" id="KW-0378">Hydrolase</keyword>